<evidence type="ECO:0000313" key="2">
    <source>
        <dbReference type="Proteomes" id="UP000075653"/>
    </source>
</evidence>
<comment type="caution">
    <text evidence="1">The sequence shown here is derived from an EMBL/GenBank/DDBJ whole genome shotgun (WGS) entry which is preliminary data.</text>
</comment>
<protein>
    <submittedName>
        <fullName evidence="1">Uncharacterized protein</fullName>
    </submittedName>
</protein>
<dbReference type="EMBL" id="LRRD01000127">
    <property type="protein sequence ID" value="KXW57093.1"/>
    <property type="molecule type" value="Genomic_DNA"/>
</dbReference>
<sequence length="142" mass="16385">MSKVNIVADKGAAHTLLQYCPDIENWPKSWSYEESDLAPGHLVVEFFKPFLLHLLARNLAASTLRRHRDHLWMLGGEVIRRRQEDPHLCRQPVEKVILGLLEEDGGPLIWPRITKQEQDAFDASCRKFYRFLMKSSEDGNSG</sequence>
<dbReference type="OrthoDB" id="5405511at2"/>
<proteinExistence type="predicted"/>
<accession>A0A8F3DXE3</accession>
<dbReference type="Proteomes" id="UP000075653">
    <property type="component" value="Unassembled WGS sequence"/>
</dbReference>
<evidence type="ECO:0000313" key="1">
    <source>
        <dbReference type="EMBL" id="KXW57093.1"/>
    </source>
</evidence>
<name>A0A8F3DXE3_9PROT</name>
<organism evidence="1 2">
    <name type="scientific">Ferrovum myxofaciens</name>
    <dbReference type="NCBI Taxonomy" id="416213"/>
    <lineage>
        <taxon>Bacteria</taxon>
        <taxon>Pseudomonadati</taxon>
        <taxon>Pseudomonadota</taxon>
        <taxon>Betaproteobacteria</taxon>
        <taxon>Ferrovales</taxon>
        <taxon>Ferrovaceae</taxon>
        <taxon>Ferrovum</taxon>
    </lineage>
</organism>
<accession>A0A149VV41</accession>
<dbReference type="PATRIC" id="fig|1789004.3.peg.2530"/>
<reference evidence="1 2" key="1">
    <citation type="submission" date="2016-01" db="EMBL/GenBank/DDBJ databases">
        <title>Genome sequence of the acidophilic iron oxidising Ferrovum strain Z-31.</title>
        <authorList>
            <person name="Poehlein A."/>
            <person name="Ullrich S.R."/>
            <person name="Schloemann M."/>
            <person name="Muehling M."/>
            <person name="Daniel R."/>
        </authorList>
    </citation>
    <scope>NUCLEOTIDE SEQUENCE [LARGE SCALE GENOMIC DNA]</scope>
    <source>
        <strain evidence="1 2">Z-31</strain>
    </source>
</reference>
<gene>
    <name evidence="1" type="ORF">FEMY_23870</name>
</gene>
<keyword evidence="2" id="KW-1185">Reference proteome</keyword>
<dbReference type="RefSeq" id="WP_051862741.1">
    <property type="nucleotide sequence ID" value="NZ_CP070327.1"/>
</dbReference>
<dbReference type="AlphaFoldDB" id="A0A8F3DXE3"/>